<dbReference type="RefSeq" id="WP_120243319.1">
    <property type="nucleotide sequence ID" value="NZ_RAPO01000001.1"/>
</dbReference>
<protein>
    <submittedName>
        <fullName evidence="1">Uncharacterized protein</fullName>
    </submittedName>
</protein>
<dbReference type="Proteomes" id="UP000283805">
    <property type="component" value="Unassembled WGS sequence"/>
</dbReference>
<keyword evidence="2" id="KW-1185">Reference proteome</keyword>
<evidence type="ECO:0000313" key="2">
    <source>
        <dbReference type="Proteomes" id="UP000283805"/>
    </source>
</evidence>
<sequence length="94" mass="10287">MKSDTTRTDDAQAENEAKAENLIKSITGFGECEYIDSTVDAYHDGADFTLTFNDNIPACVLENVSDRDQPEMLGVETTSGNILTLSVAYKPHLI</sequence>
<dbReference type="AlphaFoldDB" id="A0A3R7E1K1"/>
<name>A0A3R7E1K1_9EURY</name>
<gene>
    <name evidence="1" type="ORF">ATJ93_0819</name>
</gene>
<organism evidence="1 2">
    <name type="scientific">Halopiger aswanensis</name>
    <dbReference type="NCBI Taxonomy" id="148449"/>
    <lineage>
        <taxon>Archaea</taxon>
        <taxon>Methanobacteriati</taxon>
        <taxon>Methanobacteriota</taxon>
        <taxon>Stenosarchaea group</taxon>
        <taxon>Halobacteria</taxon>
        <taxon>Halobacteriales</taxon>
        <taxon>Natrialbaceae</taxon>
        <taxon>Halopiger</taxon>
    </lineage>
</organism>
<evidence type="ECO:0000313" key="1">
    <source>
        <dbReference type="EMBL" id="RKD97826.1"/>
    </source>
</evidence>
<dbReference type="EMBL" id="RAPO01000001">
    <property type="protein sequence ID" value="RKD97826.1"/>
    <property type="molecule type" value="Genomic_DNA"/>
</dbReference>
<proteinExistence type="predicted"/>
<reference evidence="1 2" key="1">
    <citation type="submission" date="2018-09" db="EMBL/GenBank/DDBJ databases">
        <title>Genomic Encyclopedia of Archaeal and Bacterial Type Strains, Phase II (KMG-II): from individual species to whole genera.</title>
        <authorList>
            <person name="Goeker M."/>
        </authorList>
    </citation>
    <scope>NUCLEOTIDE SEQUENCE [LARGE SCALE GENOMIC DNA]</scope>
    <source>
        <strain evidence="1 2">DSM 13151</strain>
    </source>
</reference>
<comment type="caution">
    <text evidence="1">The sequence shown here is derived from an EMBL/GenBank/DDBJ whole genome shotgun (WGS) entry which is preliminary data.</text>
</comment>
<accession>A0A3R7E1K1</accession>